<feature type="compositionally biased region" description="Basic and acidic residues" evidence="1">
    <location>
        <begin position="427"/>
        <end position="437"/>
    </location>
</feature>
<feature type="compositionally biased region" description="Basic residues" evidence="1">
    <location>
        <begin position="184"/>
        <end position="193"/>
    </location>
</feature>
<evidence type="ECO:0000313" key="2">
    <source>
        <dbReference type="EMBL" id="KGQ02302.1"/>
    </source>
</evidence>
<evidence type="ECO:0000256" key="1">
    <source>
        <dbReference type="SAM" id="MobiDB-lite"/>
    </source>
</evidence>
<dbReference type="EMBL" id="ANFO01001664">
    <property type="protein sequence ID" value="KGQ02302.1"/>
    <property type="molecule type" value="Genomic_DNA"/>
</dbReference>
<sequence length="485" mass="53111">MDIERHLAQQRVRHAHAVAAQPVGSAQPFTRAAPHRMEGAVGDGDDAGAPRFVRVEHPVMHLHHGRPLLDARGVGGQQVGRDLGVGVDHRDRVRETVGRAARDAVLQRIPLAAMLVVVAFDHFGARGARQRRRIVGAIVGDDDDAVVLARPVDGRQAAHRALDHRGLVVRRHQDVEAHVAPLRLRPRQARRQQRQQAQIGGGRRDGQGDDEQDQVQEAGHVLKRTLGAAQPVHRVMPAQRPRYQRQHAGDGHLRHRPRVEHHPAHDRGATVSQPARFEVDGEILPAAQGALQDPPGPHAAFGHRLRDVGLVAPDQARALADQAHQHVAVLAAGQAIGRIEDLRLAPQPISRDEEIAGAQGIARYFLAGAETRPFIETAAAHPGRRARRDVRHHRRLHPVSAMIAGRRRQQRQPLGRRALVVVDHRQPVATRQRDRHIAPPRPAPRTRRGAPRPRPARCPATSLSTTTIWDGATSAPPGRPAVGSA</sequence>
<accession>A0A0A2V7K6</accession>
<name>A0A0A2V7K6_BEABA</name>
<feature type="region of interest" description="Disordered" evidence="1">
    <location>
        <begin position="427"/>
        <end position="485"/>
    </location>
</feature>
<reference evidence="2 3" key="1">
    <citation type="submission" date="2012-10" db="EMBL/GenBank/DDBJ databases">
        <title>Genome sequencing and analysis of entomopathogenic fungi Beauveria bassiana D1-5.</title>
        <authorList>
            <person name="Li Q."/>
            <person name="Wang L."/>
            <person name="Zhang Z."/>
            <person name="Wang Q."/>
            <person name="Ren J."/>
            <person name="Wang M."/>
            <person name="Xu W."/>
            <person name="Wang J."/>
            <person name="Lu Y."/>
            <person name="Du Q."/>
            <person name="Sun Z."/>
        </authorList>
    </citation>
    <scope>NUCLEOTIDE SEQUENCE [LARGE SCALE GENOMIC DNA]</scope>
    <source>
        <strain evidence="2 3">D1-5</strain>
    </source>
</reference>
<protein>
    <submittedName>
        <fullName evidence="2">Uncharacterized protein</fullName>
    </submittedName>
</protein>
<feature type="region of interest" description="Disordered" evidence="1">
    <location>
        <begin position="241"/>
        <end position="272"/>
    </location>
</feature>
<gene>
    <name evidence="2" type="ORF">BBAD15_g12489</name>
</gene>
<feature type="region of interest" description="Disordered" evidence="1">
    <location>
        <begin position="179"/>
        <end position="215"/>
    </location>
</feature>
<dbReference type="Proteomes" id="UP000030106">
    <property type="component" value="Unassembled WGS sequence"/>
</dbReference>
<dbReference type="HOGENOM" id="CLU_562547_0_0_1"/>
<organism evidence="2 3">
    <name type="scientific">Beauveria bassiana D1-5</name>
    <dbReference type="NCBI Taxonomy" id="1245745"/>
    <lineage>
        <taxon>Eukaryota</taxon>
        <taxon>Fungi</taxon>
        <taxon>Dikarya</taxon>
        <taxon>Ascomycota</taxon>
        <taxon>Pezizomycotina</taxon>
        <taxon>Sordariomycetes</taxon>
        <taxon>Hypocreomycetidae</taxon>
        <taxon>Hypocreales</taxon>
        <taxon>Cordycipitaceae</taxon>
        <taxon>Beauveria</taxon>
    </lineage>
</organism>
<feature type="compositionally biased region" description="Basic residues" evidence="1">
    <location>
        <begin position="444"/>
        <end position="455"/>
    </location>
</feature>
<proteinExistence type="predicted"/>
<evidence type="ECO:0000313" key="3">
    <source>
        <dbReference type="Proteomes" id="UP000030106"/>
    </source>
</evidence>
<dbReference type="AlphaFoldDB" id="A0A0A2V7K6"/>
<comment type="caution">
    <text evidence="2">The sequence shown here is derived from an EMBL/GenBank/DDBJ whole genome shotgun (WGS) entry which is preliminary data.</text>
</comment>